<comment type="similarity">
    <text evidence="2">Belongs to the RELT family.</text>
</comment>
<evidence type="ECO:0000313" key="9">
    <source>
        <dbReference type="EMBL" id="KAF3697890.1"/>
    </source>
</evidence>
<evidence type="ECO:0000313" key="10">
    <source>
        <dbReference type="Proteomes" id="UP000503349"/>
    </source>
</evidence>
<evidence type="ECO:0000256" key="6">
    <source>
        <dbReference type="ARBA" id="ARBA00023136"/>
    </source>
</evidence>
<keyword evidence="4 8" id="KW-0812">Transmembrane</keyword>
<dbReference type="PANTHER" id="PTHR31037">
    <property type="entry name" value="RELT-LIKE PROTEIN 1-RELATED"/>
    <property type="match status" value="1"/>
</dbReference>
<dbReference type="InterPro" id="IPR022248">
    <property type="entry name" value="TNF_rcpt_RELT"/>
</dbReference>
<dbReference type="GO" id="GO:1900745">
    <property type="term" value="P:positive regulation of p38MAPK cascade"/>
    <property type="evidence" value="ECO:0007669"/>
    <property type="project" value="InterPro"/>
</dbReference>
<evidence type="ECO:0000256" key="7">
    <source>
        <dbReference type="SAM" id="MobiDB-lite"/>
    </source>
</evidence>
<evidence type="ECO:0000256" key="4">
    <source>
        <dbReference type="ARBA" id="ARBA00022692"/>
    </source>
</evidence>
<evidence type="ECO:0000256" key="5">
    <source>
        <dbReference type="ARBA" id="ARBA00022989"/>
    </source>
</evidence>
<gene>
    <name evidence="9" type="ORF">EXN66_Car013571</name>
</gene>
<keyword evidence="3" id="KW-1003">Cell membrane</keyword>
<organism evidence="9 10">
    <name type="scientific">Channa argus</name>
    <name type="common">Northern snakehead</name>
    <name type="synonym">Ophicephalus argus</name>
    <dbReference type="NCBI Taxonomy" id="215402"/>
    <lineage>
        <taxon>Eukaryota</taxon>
        <taxon>Metazoa</taxon>
        <taxon>Chordata</taxon>
        <taxon>Craniata</taxon>
        <taxon>Vertebrata</taxon>
        <taxon>Euteleostomi</taxon>
        <taxon>Actinopterygii</taxon>
        <taxon>Neopterygii</taxon>
        <taxon>Teleostei</taxon>
        <taxon>Neoteleostei</taxon>
        <taxon>Acanthomorphata</taxon>
        <taxon>Anabantaria</taxon>
        <taxon>Anabantiformes</taxon>
        <taxon>Channoidei</taxon>
        <taxon>Channidae</taxon>
        <taxon>Channa</taxon>
    </lineage>
</organism>
<feature type="region of interest" description="Disordered" evidence="7">
    <location>
        <begin position="212"/>
        <end position="255"/>
    </location>
</feature>
<name>A0A6G1Q5I3_CHAAH</name>
<feature type="region of interest" description="Disordered" evidence="7">
    <location>
        <begin position="1"/>
        <end position="21"/>
    </location>
</feature>
<evidence type="ECO:0000256" key="1">
    <source>
        <dbReference type="ARBA" id="ARBA00004162"/>
    </source>
</evidence>
<protein>
    <submittedName>
        <fullName evidence="9">RELT-like protein 1</fullName>
    </submittedName>
</protein>
<keyword evidence="6 8" id="KW-0472">Membrane</keyword>
<evidence type="ECO:0000256" key="3">
    <source>
        <dbReference type="ARBA" id="ARBA00022475"/>
    </source>
</evidence>
<comment type="subcellular location">
    <subcellularLocation>
        <location evidence="1">Cell membrane</location>
        <topology evidence="1">Single-pass membrane protein</topology>
    </subcellularLocation>
</comment>
<dbReference type="PANTHER" id="PTHR31037:SF1">
    <property type="entry name" value="RELT-LIKE PROTEIN 1"/>
    <property type="match status" value="1"/>
</dbReference>
<dbReference type="EMBL" id="CM015724">
    <property type="protein sequence ID" value="KAF3697890.1"/>
    <property type="molecule type" value="Genomic_DNA"/>
</dbReference>
<dbReference type="InterPro" id="IPR042315">
    <property type="entry name" value="RELL1"/>
</dbReference>
<dbReference type="GO" id="GO:0005886">
    <property type="term" value="C:plasma membrane"/>
    <property type="evidence" value="ECO:0007669"/>
    <property type="project" value="UniProtKB-SubCell"/>
</dbReference>
<sequence length="255" mass="27523">MGLKSASSTTDTGEGGGGKASTDSTVLAVVPVFVLLGLIGVVICHVLNKKGYRCTTETQGPDEVFEEQKDPELGGEFNDTLSDNNDTVGQIVHFIMKNEANSDALKAMINENSIDSDGPPLTPISPGPATPPLTPLSPGAPIGAAKHTCNHLHTIGGVSGHKNICHRCNQKKWPRMKSPRKPDQRRSQHEVTVLALNMSGFRVTKCEKPTRERRALLITDTSRAVPTSPIEVEPKSRTTSESQQVQTDNVNKEKR</sequence>
<keyword evidence="5 8" id="KW-1133">Transmembrane helix</keyword>
<reference evidence="10" key="2">
    <citation type="submission" date="2019-02" db="EMBL/GenBank/DDBJ databases">
        <title>Opniocepnalus argus Var Kimnra genome.</title>
        <authorList>
            <person name="Zhou C."/>
            <person name="Xiao S."/>
        </authorList>
    </citation>
    <scope>NUCLEOTIDE SEQUENCE [LARGE SCALE GENOMIC DNA]</scope>
</reference>
<feature type="transmembrane region" description="Helical" evidence="8">
    <location>
        <begin position="26"/>
        <end position="47"/>
    </location>
</feature>
<dbReference type="Pfam" id="PF12606">
    <property type="entry name" value="RELT"/>
    <property type="match status" value="1"/>
</dbReference>
<dbReference type="AlphaFoldDB" id="A0A6G1Q5I3"/>
<evidence type="ECO:0000256" key="2">
    <source>
        <dbReference type="ARBA" id="ARBA00008688"/>
    </source>
</evidence>
<accession>A0A6G1Q5I3</accession>
<reference evidence="9 10" key="1">
    <citation type="submission" date="2019-02" db="EMBL/GenBank/DDBJ databases">
        <title>Opniocepnalus argus genome.</title>
        <authorList>
            <person name="Zhou C."/>
            <person name="Xiao S."/>
        </authorList>
    </citation>
    <scope>NUCLEOTIDE SEQUENCE [LARGE SCALE GENOMIC DNA]</scope>
    <source>
        <strain evidence="9">OARG1902GOOAL</strain>
        <tissue evidence="9">Muscle</tissue>
    </source>
</reference>
<dbReference type="Proteomes" id="UP000503349">
    <property type="component" value="Chromosome 13"/>
</dbReference>
<keyword evidence="10" id="KW-1185">Reference proteome</keyword>
<feature type="compositionally biased region" description="Polar residues" evidence="7">
    <location>
        <begin position="239"/>
        <end position="249"/>
    </location>
</feature>
<evidence type="ECO:0000256" key="8">
    <source>
        <dbReference type="SAM" id="Phobius"/>
    </source>
</evidence>
<proteinExistence type="inferred from homology"/>
<feature type="compositionally biased region" description="Low complexity" evidence="7">
    <location>
        <begin position="1"/>
        <end position="12"/>
    </location>
</feature>